<dbReference type="STRING" id="75743.A0A401Q2X5"/>
<evidence type="ECO:0000256" key="1">
    <source>
        <dbReference type="ARBA" id="ARBA00004302"/>
    </source>
</evidence>
<keyword evidence="4" id="KW-0084">Basement membrane</keyword>
<evidence type="ECO:0000313" key="8">
    <source>
        <dbReference type="Proteomes" id="UP000288216"/>
    </source>
</evidence>
<evidence type="ECO:0000313" key="7">
    <source>
        <dbReference type="EMBL" id="GCB79716.1"/>
    </source>
</evidence>
<keyword evidence="3" id="KW-0272">Extracellular matrix</keyword>
<dbReference type="GO" id="GO:0005604">
    <property type="term" value="C:basement membrane"/>
    <property type="evidence" value="ECO:0007669"/>
    <property type="project" value="UniProtKB-SubCell"/>
</dbReference>
<comment type="caution">
    <text evidence="7">The sequence shown here is derived from an EMBL/GenBank/DDBJ whole genome shotgun (WGS) entry which is preliminary data.</text>
</comment>
<organism evidence="7 8">
    <name type="scientific">Scyliorhinus torazame</name>
    <name type="common">Cloudy catshark</name>
    <name type="synonym">Catulus torazame</name>
    <dbReference type="NCBI Taxonomy" id="75743"/>
    <lineage>
        <taxon>Eukaryota</taxon>
        <taxon>Metazoa</taxon>
        <taxon>Chordata</taxon>
        <taxon>Craniata</taxon>
        <taxon>Vertebrata</taxon>
        <taxon>Chondrichthyes</taxon>
        <taxon>Elasmobranchii</taxon>
        <taxon>Galeomorphii</taxon>
        <taxon>Galeoidea</taxon>
        <taxon>Carcharhiniformes</taxon>
        <taxon>Scyliorhinidae</taxon>
        <taxon>Scyliorhinus</taxon>
    </lineage>
</organism>
<comment type="subcellular location">
    <subcellularLocation>
        <location evidence="1">Secreted</location>
        <location evidence="1">Extracellular space</location>
        <location evidence="1">Extracellular matrix</location>
        <location evidence="1">Basement membrane</location>
    </subcellularLocation>
</comment>
<name>A0A401Q2X5_SCYTO</name>
<reference evidence="7 8" key="1">
    <citation type="journal article" date="2018" name="Nat. Ecol. Evol.">
        <title>Shark genomes provide insights into elasmobranch evolution and the origin of vertebrates.</title>
        <authorList>
            <person name="Hara Y"/>
            <person name="Yamaguchi K"/>
            <person name="Onimaru K"/>
            <person name="Kadota M"/>
            <person name="Koyanagi M"/>
            <person name="Keeley SD"/>
            <person name="Tatsumi K"/>
            <person name="Tanaka K"/>
            <person name="Motone F"/>
            <person name="Kageyama Y"/>
            <person name="Nozu R"/>
            <person name="Adachi N"/>
            <person name="Nishimura O"/>
            <person name="Nakagawa R"/>
            <person name="Tanegashima C"/>
            <person name="Kiyatake I"/>
            <person name="Matsumoto R"/>
            <person name="Murakumo K"/>
            <person name="Nishida K"/>
            <person name="Terakita A"/>
            <person name="Kuratani S"/>
            <person name="Sato K"/>
            <person name="Hyodo S Kuraku.S."/>
        </authorList>
    </citation>
    <scope>NUCLEOTIDE SEQUENCE [LARGE SCALE GENOMIC DNA]</scope>
</reference>
<dbReference type="AlphaFoldDB" id="A0A401Q2X5"/>
<feature type="domain" description="Laminin IV type B" evidence="6">
    <location>
        <begin position="1"/>
        <end position="169"/>
    </location>
</feature>
<evidence type="ECO:0000256" key="2">
    <source>
        <dbReference type="ARBA" id="ARBA00022525"/>
    </source>
</evidence>
<dbReference type="Pfam" id="PF21199">
    <property type="entry name" value="LAMININ_IV_B"/>
    <property type="match status" value="1"/>
</dbReference>
<feature type="compositionally biased region" description="Low complexity" evidence="5">
    <location>
        <begin position="92"/>
        <end position="128"/>
    </location>
</feature>
<evidence type="ECO:0000256" key="4">
    <source>
        <dbReference type="ARBA" id="ARBA00022869"/>
    </source>
</evidence>
<sequence length="169" mass="18153">GATVSHRERTGSHPVTWTGSGFARVPERGVLQFQINNIPYSMEYDLVIRYEPQFPEDWEKSANDVNIVLLERTASAEWAARPVTVSGRVRSSRSVTKSVDSVSAGRGHSAGSVASASQATGASQTASRVSAMGTQRSVTNRLELASSVEVTVWAKTVSDVPLVTMETLS</sequence>
<proteinExistence type="predicted"/>
<gene>
    <name evidence="7" type="ORF">scyTo_0018795</name>
</gene>
<dbReference type="EMBL" id="BFAA01013424">
    <property type="protein sequence ID" value="GCB79716.1"/>
    <property type="molecule type" value="Genomic_DNA"/>
</dbReference>
<dbReference type="Proteomes" id="UP000288216">
    <property type="component" value="Unassembled WGS sequence"/>
</dbReference>
<dbReference type="InterPro" id="IPR013015">
    <property type="entry name" value="Laminin_IV_B"/>
</dbReference>
<dbReference type="OrthoDB" id="5985440at2759"/>
<feature type="region of interest" description="Disordered" evidence="5">
    <location>
        <begin position="92"/>
        <end position="133"/>
    </location>
</feature>
<evidence type="ECO:0000259" key="6">
    <source>
        <dbReference type="PROSITE" id="PS51116"/>
    </source>
</evidence>
<feature type="non-terminal residue" evidence="7">
    <location>
        <position position="1"/>
    </location>
</feature>
<keyword evidence="2" id="KW-0964">Secreted</keyword>
<accession>A0A401Q2X5</accession>
<dbReference type="PROSITE" id="PS51116">
    <property type="entry name" value="LAMININ_IVB"/>
    <property type="match status" value="1"/>
</dbReference>
<keyword evidence="8" id="KW-1185">Reference proteome</keyword>
<protein>
    <recommendedName>
        <fullName evidence="6">Laminin IV type B domain-containing protein</fullName>
    </recommendedName>
</protein>
<evidence type="ECO:0000256" key="5">
    <source>
        <dbReference type="SAM" id="MobiDB-lite"/>
    </source>
</evidence>
<evidence type="ECO:0000256" key="3">
    <source>
        <dbReference type="ARBA" id="ARBA00022530"/>
    </source>
</evidence>